<dbReference type="AlphaFoldDB" id="A0A7W6VEE6"/>
<comment type="caution">
    <text evidence="2">The sequence shown here is derived from an EMBL/GenBank/DDBJ whole genome shotgun (WGS) entry which is preliminary data.</text>
</comment>
<protein>
    <submittedName>
        <fullName evidence="2">Uncharacterized protein</fullName>
    </submittedName>
</protein>
<dbReference type="Proteomes" id="UP000523431">
    <property type="component" value="Unassembled WGS sequence"/>
</dbReference>
<dbReference type="Proteomes" id="UP000557344">
    <property type="component" value="Unassembled WGS sequence"/>
</dbReference>
<dbReference type="EMBL" id="JACIHU010000015">
    <property type="protein sequence ID" value="MBB4482788.1"/>
    <property type="molecule type" value="Genomic_DNA"/>
</dbReference>
<proteinExistence type="predicted"/>
<dbReference type="EMBL" id="JACIID010000015">
    <property type="protein sequence ID" value="MBB4538617.1"/>
    <property type="molecule type" value="Genomic_DNA"/>
</dbReference>
<gene>
    <name evidence="2" type="ORF">GGE46_005404</name>
    <name evidence="3" type="ORF">GGE57_005401</name>
</gene>
<evidence type="ECO:0000256" key="1">
    <source>
        <dbReference type="SAM" id="MobiDB-lite"/>
    </source>
</evidence>
<evidence type="ECO:0000313" key="3">
    <source>
        <dbReference type="EMBL" id="MBB4538617.1"/>
    </source>
</evidence>
<sequence>MLFPSLGDMPKSKKGASIPCRGALAQCRLAAPAFRVSWEQAECGRRAEALPPTTEAARFAASAASMHEGLGSFALMRTPNKITCLLVGNFSSPPLPGVLKVSRVGRRPEAKRKPPSTRLSPPRVNWLPLSRSVGSSSFLPAQLPCPEAALPGSSAGDPTRSTIFRNSASMAIHYPLLTDGEVEPVGHSSRSRPSFPGHLFCSNTATPQCEFAPKLVNDLYSLDFLALGWKHQLRPTWQHSVH</sequence>
<feature type="region of interest" description="Disordered" evidence="1">
    <location>
        <begin position="102"/>
        <end position="124"/>
    </location>
</feature>
<accession>A0A7W6VEE6</accession>
<reference evidence="4 5" key="1">
    <citation type="submission" date="2020-08" db="EMBL/GenBank/DDBJ databases">
        <title>Genomic Encyclopedia of Type Strains, Phase IV (KMG-V): Genome sequencing to study the core and pangenomes of soil and plant-associated prokaryotes.</title>
        <authorList>
            <person name="Whitman W."/>
        </authorList>
    </citation>
    <scope>NUCLEOTIDE SEQUENCE [LARGE SCALE GENOMIC DNA]</scope>
    <source>
        <strain evidence="2 5">SEMIA 471</strain>
        <strain evidence="3 4">SEMIA 489</strain>
    </source>
</reference>
<name>A0A7W6VEE6_RHIET</name>
<evidence type="ECO:0000313" key="2">
    <source>
        <dbReference type="EMBL" id="MBB4482788.1"/>
    </source>
</evidence>
<organism evidence="2 5">
    <name type="scientific">Rhizobium etli</name>
    <dbReference type="NCBI Taxonomy" id="29449"/>
    <lineage>
        <taxon>Bacteria</taxon>
        <taxon>Pseudomonadati</taxon>
        <taxon>Pseudomonadota</taxon>
        <taxon>Alphaproteobacteria</taxon>
        <taxon>Hyphomicrobiales</taxon>
        <taxon>Rhizobiaceae</taxon>
        <taxon>Rhizobium/Agrobacterium group</taxon>
        <taxon>Rhizobium</taxon>
    </lineage>
</organism>
<evidence type="ECO:0000313" key="4">
    <source>
        <dbReference type="Proteomes" id="UP000523431"/>
    </source>
</evidence>
<evidence type="ECO:0000313" key="5">
    <source>
        <dbReference type="Proteomes" id="UP000557344"/>
    </source>
</evidence>